<keyword evidence="3" id="KW-0804">Transcription</keyword>
<protein>
    <submittedName>
        <fullName evidence="5">Crp/Fnr family transcriptional regulator</fullName>
    </submittedName>
</protein>
<dbReference type="GO" id="GO:0006355">
    <property type="term" value="P:regulation of DNA-templated transcription"/>
    <property type="evidence" value="ECO:0007669"/>
    <property type="project" value="InterPro"/>
</dbReference>
<dbReference type="RefSeq" id="WP_369189658.1">
    <property type="nucleotide sequence ID" value="NZ_CP163431.1"/>
</dbReference>
<name>A0AB39MDE9_9ACTN</name>
<accession>A0AB39MDE9</accession>
<dbReference type="SUPFAM" id="SSF51206">
    <property type="entry name" value="cAMP-binding domain-like"/>
    <property type="match status" value="1"/>
</dbReference>
<dbReference type="AlphaFoldDB" id="A0AB39MDE9"/>
<evidence type="ECO:0000259" key="4">
    <source>
        <dbReference type="Pfam" id="PF13545"/>
    </source>
</evidence>
<dbReference type="InterPro" id="IPR014710">
    <property type="entry name" value="RmlC-like_jellyroll"/>
</dbReference>
<evidence type="ECO:0000256" key="2">
    <source>
        <dbReference type="ARBA" id="ARBA00023125"/>
    </source>
</evidence>
<keyword evidence="1" id="KW-0805">Transcription regulation</keyword>
<evidence type="ECO:0000256" key="3">
    <source>
        <dbReference type="ARBA" id="ARBA00023163"/>
    </source>
</evidence>
<dbReference type="InterPro" id="IPR012318">
    <property type="entry name" value="HTH_CRP"/>
</dbReference>
<reference evidence="5" key="1">
    <citation type="submission" date="2024-07" db="EMBL/GenBank/DDBJ databases">
        <authorList>
            <person name="Yu S.T."/>
        </authorList>
    </citation>
    <scope>NUCLEOTIDE SEQUENCE</scope>
    <source>
        <strain evidence="5">R08</strain>
    </source>
</reference>
<dbReference type="GO" id="GO:0003677">
    <property type="term" value="F:DNA binding"/>
    <property type="evidence" value="ECO:0007669"/>
    <property type="project" value="UniProtKB-KW"/>
</dbReference>
<organism evidence="5">
    <name type="scientific">Streptomyces sp. R08</name>
    <dbReference type="NCBI Taxonomy" id="3238624"/>
    <lineage>
        <taxon>Bacteria</taxon>
        <taxon>Bacillati</taxon>
        <taxon>Actinomycetota</taxon>
        <taxon>Actinomycetes</taxon>
        <taxon>Kitasatosporales</taxon>
        <taxon>Streptomycetaceae</taxon>
        <taxon>Streptomyces</taxon>
    </lineage>
</organism>
<evidence type="ECO:0000313" key="5">
    <source>
        <dbReference type="EMBL" id="XDQ03894.1"/>
    </source>
</evidence>
<keyword evidence="2" id="KW-0238">DNA-binding</keyword>
<dbReference type="EMBL" id="CP163431">
    <property type="protein sequence ID" value="XDQ03894.1"/>
    <property type="molecule type" value="Genomic_DNA"/>
</dbReference>
<dbReference type="Gene3D" id="2.60.120.10">
    <property type="entry name" value="Jelly Rolls"/>
    <property type="match status" value="1"/>
</dbReference>
<gene>
    <name evidence="5" type="ORF">AB5J58_28725</name>
</gene>
<evidence type="ECO:0000256" key="1">
    <source>
        <dbReference type="ARBA" id="ARBA00023015"/>
    </source>
</evidence>
<proteinExistence type="predicted"/>
<sequence>MRTLATDDTARPIDFLRGCENKPRGSFLRCLDTEDWRALLEAGLCSRGFARDEHLPIGPDDRNVYIIWDGVVRQDRFPLGEGEHVPTVTRFRGRGQLVGEAKLVIPDSAVRTKCLAETVTIPCRAQYFNALLGKWPDIRFALLRSLEERNRCDELVYTMATRPPLERVSRLLAHLADTVGSPGPRAGSTHIVGPGQKDLATALQLAVSTTENAMRTLRYHGIIEARYRRFVVHDVDALRHLAAGN</sequence>
<dbReference type="InterPro" id="IPR036390">
    <property type="entry name" value="WH_DNA-bd_sf"/>
</dbReference>
<dbReference type="SUPFAM" id="SSF46785">
    <property type="entry name" value="Winged helix' DNA-binding domain"/>
    <property type="match status" value="1"/>
</dbReference>
<feature type="domain" description="HTH crp-type" evidence="4">
    <location>
        <begin position="166"/>
        <end position="241"/>
    </location>
</feature>
<dbReference type="Pfam" id="PF13545">
    <property type="entry name" value="HTH_Crp_2"/>
    <property type="match status" value="1"/>
</dbReference>
<dbReference type="InterPro" id="IPR018490">
    <property type="entry name" value="cNMP-bd_dom_sf"/>
</dbReference>